<dbReference type="InterPro" id="IPR017853">
    <property type="entry name" value="GH"/>
</dbReference>
<evidence type="ECO:0000256" key="1">
    <source>
        <dbReference type="ARBA" id="ARBA00007754"/>
    </source>
</evidence>
<dbReference type="RefSeq" id="WP_167667180.1">
    <property type="nucleotide sequence ID" value="NZ_LT594324.1"/>
</dbReference>
<dbReference type="InterPro" id="IPR000805">
    <property type="entry name" value="Glyco_hydro_26"/>
</dbReference>
<dbReference type="Proteomes" id="UP000198765">
    <property type="component" value="Chromosome I"/>
</dbReference>
<comment type="similarity">
    <text evidence="1 4">Belongs to the glycosyl hydrolase 26 family.</text>
</comment>
<accession>A0A1A9A9Z2</accession>
<dbReference type="AlphaFoldDB" id="A0A1A9A9Z2"/>
<dbReference type="PANTHER" id="PTHR40079">
    <property type="entry name" value="MANNAN ENDO-1,4-BETA-MANNOSIDASE E-RELATED"/>
    <property type="match status" value="1"/>
</dbReference>
<reference evidence="8 9" key="1">
    <citation type="submission" date="2016-06" db="EMBL/GenBank/DDBJ databases">
        <authorList>
            <person name="Kjaerup R.B."/>
            <person name="Dalgaard T.S."/>
            <person name="Juul-Madsen H.R."/>
        </authorList>
    </citation>
    <scope>NUCLEOTIDE SEQUENCE [LARGE SCALE GENOMIC DNA]</scope>
    <source>
        <strain evidence="8 9">DSM 45248</strain>
    </source>
</reference>
<gene>
    <name evidence="8" type="ORF">GA0070621_4628</name>
</gene>
<proteinExistence type="inferred from homology"/>
<evidence type="ECO:0000256" key="4">
    <source>
        <dbReference type="PROSITE-ProRule" id="PRU01100"/>
    </source>
</evidence>
<dbReference type="Gene3D" id="3.20.20.80">
    <property type="entry name" value="Glycosidases"/>
    <property type="match status" value="1"/>
</dbReference>
<dbReference type="SUPFAM" id="SSF51445">
    <property type="entry name" value="(Trans)glycosidases"/>
    <property type="match status" value="1"/>
</dbReference>
<dbReference type="GO" id="GO:0016985">
    <property type="term" value="F:mannan endo-1,4-beta-mannosidase activity"/>
    <property type="evidence" value="ECO:0007669"/>
    <property type="project" value="InterPro"/>
</dbReference>
<dbReference type="InterPro" id="IPR022790">
    <property type="entry name" value="GH26_dom"/>
</dbReference>
<keyword evidence="9" id="KW-1185">Reference proteome</keyword>
<dbReference type="PROSITE" id="PS51764">
    <property type="entry name" value="GH26"/>
    <property type="match status" value="1"/>
</dbReference>
<dbReference type="PATRIC" id="fig|299146.4.peg.4779"/>
<evidence type="ECO:0000256" key="2">
    <source>
        <dbReference type="ARBA" id="ARBA00022801"/>
    </source>
</evidence>
<evidence type="ECO:0000256" key="6">
    <source>
        <dbReference type="SAM" id="SignalP"/>
    </source>
</evidence>
<evidence type="ECO:0000256" key="3">
    <source>
        <dbReference type="ARBA" id="ARBA00023295"/>
    </source>
</evidence>
<evidence type="ECO:0000313" key="9">
    <source>
        <dbReference type="Proteomes" id="UP000198765"/>
    </source>
</evidence>
<feature type="compositionally biased region" description="Pro residues" evidence="5">
    <location>
        <begin position="337"/>
        <end position="356"/>
    </location>
</feature>
<keyword evidence="2 4" id="KW-0378">Hydrolase</keyword>
<evidence type="ECO:0000256" key="5">
    <source>
        <dbReference type="SAM" id="MobiDB-lite"/>
    </source>
</evidence>
<feature type="signal peptide" evidence="6">
    <location>
        <begin position="1"/>
        <end position="23"/>
    </location>
</feature>
<feature type="region of interest" description="Disordered" evidence="5">
    <location>
        <begin position="27"/>
        <end position="64"/>
    </location>
</feature>
<sequence length="356" mass="39422">MVRRLRRTVAAAFALACLMPAVAACDSGPADRPARQATATVPPPSVEPRTDPVRTTGRGPKPPKTGAWLGAWVKPQFHNATGRAAALDEFDQAAGGKLTIAHMFHQWNDAFPGATERAFQAQGRLQMISWQGTDTRSTVSGTYDPLIRQRAEDVKAFGVPVLLRYRWEMDRPNLAASMHSPEDYVAAWKHVRAIFTEVGATNAAWVWCPHADGFADPARQAAAYYPGDDQVDWLCADVYPSPEWNSFADRMDHFMAFAQQHPRPVVIGEFGLTQEGRPGQRADWLREVQPYLKKHPQIKAALYFAAKQTTKPLYDSTFGNDPESAAVFREMVTDPYFSPPPPDLTVPSGPPRKPGR</sequence>
<organism evidence="8 9">
    <name type="scientific">Micromonospora narathiwatensis</name>
    <dbReference type="NCBI Taxonomy" id="299146"/>
    <lineage>
        <taxon>Bacteria</taxon>
        <taxon>Bacillati</taxon>
        <taxon>Actinomycetota</taxon>
        <taxon>Actinomycetes</taxon>
        <taxon>Micromonosporales</taxon>
        <taxon>Micromonosporaceae</taxon>
        <taxon>Micromonospora</taxon>
    </lineage>
</organism>
<feature type="active site" description="Proton donor" evidence="4">
    <location>
        <position position="168"/>
    </location>
</feature>
<dbReference type="PROSITE" id="PS51257">
    <property type="entry name" value="PROKAR_LIPOPROTEIN"/>
    <property type="match status" value="1"/>
</dbReference>
<feature type="region of interest" description="Disordered" evidence="5">
    <location>
        <begin position="332"/>
        <end position="356"/>
    </location>
</feature>
<dbReference type="GO" id="GO:0006080">
    <property type="term" value="P:substituted mannan metabolic process"/>
    <property type="evidence" value="ECO:0007669"/>
    <property type="project" value="InterPro"/>
</dbReference>
<keyword evidence="3 4" id="KW-0326">Glycosidase</keyword>
<feature type="chain" id="PRO_5008383307" evidence="6">
    <location>
        <begin position="24"/>
        <end position="356"/>
    </location>
</feature>
<protein>
    <submittedName>
        <fullName evidence="8">Glycosyl hydrolase family 26</fullName>
    </submittedName>
</protein>
<feature type="domain" description="GH26" evidence="7">
    <location>
        <begin position="10"/>
        <end position="341"/>
    </location>
</feature>
<dbReference type="PANTHER" id="PTHR40079:SF4">
    <property type="entry name" value="GH26 DOMAIN-CONTAINING PROTEIN-RELATED"/>
    <property type="match status" value="1"/>
</dbReference>
<keyword evidence="6" id="KW-0732">Signal</keyword>
<evidence type="ECO:0000259" key="7">
    <source>
        <dbReference type="PROSITE" id="PS51764"/>
    </source>
</evidence>
<evidence type="ECO:0000313" key="8">
    <source>
        <dbReference type="EMBL" id="SBT52992.1"/>
    </source>
</evidence>
<dbReference type="Pfam" id="PF02156">
    <property type="entry name" value="Glyco_hydro_26"/>
    <property type="match status" value="1"/>
</dbReference>
<name>A0A1A9A9Z2_9ACTN</name>
<feature type="active site" description="Nucleophile" evidence="4">
    <location>
        <position position="269"/>
    </location>
</feature>
<dbReference type="EMBL" id="LT594324">
    <property type="protein sequence ID" value="SBT52992.1"/>
    <property type="molecule type" value="Genomic_DNA"/>
</dbReference>